<evidence type="ECO:0000259" key="1">
    <source>
        <dbReference type="Pfam" id="PF01370"/>
    </source>
</evidence>
<dbReference type="AlphaFoldDB" id="A0A319DN90"/>
<dbReference type="PANTHER" id="PTHR48079:SF5">
    <property type="entry name" value="DEPENDENT EPIMERASE_DEHYDRATASE, PUTATIVE (AFU_ORTHOLOGUE AFUA_7G00180)-RELATED"/>
    <property type="match status" value="1"/>
</dbReference>
<name>A0A319DN90_9EURO</name>
<evidence type="ECO:0000313" key="2">
    <source>
        <dbReference type="EMBL" id="PYH92703.1"/>
    </source>
</evidence>
<evidence type="ECO:0000313" key="3">
    <source>
        <dbReference type="Proteomes" id="UP000247810"/>
    </source>
</evidence>
<sequence>MAKQRIFLTGGSGYIGSTIVEQAISQGYEVYSISRSEAGDAKLIGLGAVPVRGDLMSLDVLREQSAQADIVMHLADPLTDNFQMPYDERIRIDDAAVEAIGAGLEGSNKPLVVTSGSLVVAATGAETDETSPLSEKPLNNRIVSEQNNLKLCEKGIKVSAIRLAPFVYGRGGSGIRLFMSMYANSKAVTCVDPGDIFTSAVHVEDAASLYLLAAQKARAGDIFNGVSSNNVTFGQLSEAMGEILGLPVRMISFDTAVSQLGEFFARFISAENRASGAKATRELGWEPKKAGIIEEIKTGSYVALAESLKSPSIA</sequence>
<dbReference type="EMBL" id="KZ825910">
    <property type="protein sequence ID" value="PYH92703.1"/>
    <property type="molecule type" value="Genomic_DNA"/>
</dbReference>
<protein>
    <submittedName>
        <fullName evidence="2">Putative NAD dependent epimerase/dehydratase</fullName>
    </submittedName>
</protein>
<organism evidence="2 3">
    <name type="scientific">Aspergillus ellipticus CBS 707.79</name>
    <dbReference type="NCBI Taxonomy" id="1448320"/>
    <lineage>
        <taxon>Eukaryota</taxon>
        <taxon>Fungi</taxon>
        <taxon>Dikarya</taxon>
        <taxon>Ascomycota</taxon>
        <taxon>Pezizomycotina</taxon>
        <taxon>Eurotiomycetes</taxon>
        <taxon>Eurotiomycetidae</taxon>
        <taxon>Eurotiales</taxon>
        <taxon>Aspergillaceae</taxon>
        <taxon>Aspergillus</taxon>
        <taxon>Aspergillus subgen. Circumdati</taxon>
    </lineage>
</organism>
<dbReference type="InterPro" id="IPR001509">
    <property type="entry name" value="Epimerase_deHydtase"/>
</dbReference>
<dbReference type="InterPro" id="IPR051783">
    <property type="entry name" value="NAD(P)-dependent_oxidoreduct"/>
</dbReference>
<dbReference type="STRING" id="1448320.A0A319DN90"/>
<accession>A0A319DN90</accession>
<gene>
    <name evidence="2" type="ORF">BO71DRAFT_18281</name>
</gene>
<dbReference type="Gene3D" id="3.40.50.720">
    <property type="entry name" value="NAD(P)-binding Rossmann-like Domain"/>
    <property type="match status" value="1"/>
</dbReference>
<dbReference type="PANTHER" id="PTHR48079">
    <property type="entry name" value="PROTEIN YEEZ"/>
    <property type="match status" value="1"/>
</dbReference>
<reference evidence="2 3" key="1">
    <citation type="submission" date="2018-02" db="EMBL/GenBank/DDBJ databases">
        <title>The genomes of Aspergillus section Nigri reveals drivers in fungal speciation.</title>
        <authorList>
            <consortium name="DOE Joint Genome Institute"/>
            <person name="Vesth T.C."/>
            <person name="Nybo J."/>
            <person name="Theobald S."/>
            <person name="Brandl J."/>
            <person name="Frisvad J.C."/>
            <person name="Nielsen K.F."/>
            <person name="Lyhne E.K."/>
            <person name="Kogle M.E."/>
            <person name="Kuo A."/>
            <person name="Riley R."/>
            <person name="Clum A."/>
            <person name="Nolan M."/>
            <person name="Lipzen A."/>
            <person name="Salamov A."/>
            <person name="Henrissat B."/>
            <person name="Wiebenga A."/>
            <person name="De vries R.P."/>
            <person name="Grigoriev I.V."/>
            <person name="Mortensen U.H."/>
            <person name="Andersen M.R."/>
            <person name="Baker S.E."/>
        </authorList>
    </citation>
    <scope>NUCLEOTIDE SEQUENCE [LARGE SCALE GENOMIC DNA]</scope>
    <source>
        <strain evidence="2 3">CBS 707.79</strain>
    </source>
</reference>
<dbReference type="OrthoDB" id="10262413at2759"/>
<dbReference type="VEuPathDB" id="FungiDB:BO71DRAFT_18281"/>
<dbReference type="Proteomes" id="UP000247810">
    <property type="component" value="Unassembled WGS sequence"/>
</dbReference>
<dbReference type="GO" id="GO:0004029">
    <property type="term" value="F:aldehyde dehydrogenase (NAD+) activity"/>
    <property type="evidence" value="ECO:0007669"/>
    <property type="project" value="TreeGrafter"/>
</dbReference>
<dbReference type="SUPFAM" id="SSF51735">
    <property type="entry name" value="NAD(P)-binding Rossmann-fold domains"/>
    <property type="match status" value="1"/>
</dbReference>
<keyword evidence="3" id="KW-1185">Reference proteome</keyword>
<dbReference type="InterPro" id="IPR036291">
    <property type="entry name" value="NAD(P)-bd_dom_sf"/>
</dbReference>
<dbReference type="Pfam" id="PF01370">
    <property type="entry name" value="Epimerase"/>
    <property type="match status" value="1"/>
</dbReference>
<dbReference type="GO" id="GO:0005737">
    <property type="term" value="C:cytoplasm"/>
    <property type="evidence" value="ECO:0007669"/>
    <property type="project" value="TreeGrafter"/>
</dbReference>
<proteinExistence type="predicted"/>
<feature type="domain" description="NAD-dependent epimerase/dehydratase" evidence="1">
    <location>
        <begin position="6"/>
        <end position="224"/>
    </location>
</feature>